<dbReference type="CTD" id="8230311"/>
<protein>
    <recommendedName>
        <fullName evidence="4">Dynein regulatory complex subunit 4</fullName>
    </recommendedName>
    <alternativeName>
        <fullName evidence="12">Growth arrest-specific protein 8</fullName>
    </alternativeName>
</protein>
<keyword evidence="17" id="KW-1185">Reference proteome</keyword>
<evidence type="ECO:0000256" key="12">
    <source>
        <dbReference type="ARBA" id="ARBA00031568"/>
    </source>
</evidence>
<dbReference type="InterPro" id="IPR025593">
    <property type="entry name" value="GAS8_dom"/>
</dbReference>
<evidence type="ECO:0000256" key="8">
    <source>
        <dbReference type="ARBA" id="ARBA00023054"/>
    </source>
</evidence>
<dbReference type="EnsemblMetazoa" id="PHUM450900-RA">
    <property type="protein sequence ID" value="PHUM450900-PA"/>
    <property type="gene ID" value="PHUM450900"/>
</dbReference>
<dbReference type="KEGG" id="phu:Phum_PHUM450900"/>
<reference evidence="15" key="2">
    <citation type="submission" date="2007-04" db="EMBL/GenBank/DDBJ databases">
        <title>The genome of the human body louse.</title>
        <authorList>
            <consortium name="The Human Body Louse Genome Consortium"/>
            <person name="Kirkness E."/>
            <person name="Walenz B."/>
            <person name="Hass B."/>
            <person name="Bruggner R."/>
            <person name="Strausberg R."/>
        </authorList>
    </citation>
    <scope>NUCLEOTIDE SEQUENCE</scope>
    <source>
        <strain evidence="15">USDA</strain>
    </source>
</reference>
<dbReference type="GeneID" id="8230311"/>
<evidence type="ECO:0000256" key="1">
    <source>
        <dbReference type="ARBA" id="ARBA00004230"/>
    </source>
</evidence>
<name>E0VUI4_PEDHC</name>
<evidence type="ECO:0000256" key="10">
    <source>
        <dbReference type="ARBA" id="ARBA00023212"/>
    </source>
</evidence>
<dbReference type="HOGENOM" id="CLU_045343_0_0_1"/>
<dbReference type="GO" id="GO:0008017">
    <property type="term" value="F:microtubule binding"/>
    <property type="evidence" value="ECO:0007669"/>
    <property type="project" value="InterPro"/>
</dbReference>
<dbReference type="GO" id="GO:0005794">
    <property type="term" value="C:Golgi apparatus"/>
    <property type="evidence" value="ECO:0007669"/>
    <property type="project" value="TreeGrafter"/>
</dbReference>
<accession>E0VUI4</accession>
<evidence type="ECO:0000259" key="14">
    <source>
        <dbReference type="Pfam" id="PF13851"/>
    </source>
</evidence>
<feature type="domain" description="Growth arrest-specific protein 8" evidence="14">
    <location>
        <begin position="175"/>
        <end position="339"/>
    </location>
</feature>
<evidence type="ECO:0000256" key="5">
    <source>
        <dbReference type="ARBA" id="ARBA00022490"/>
    </source>
</evidence>
<dbReference type="AlphaFoldDB" id="E0VUI4"/>
<dbReference type="GO" id="GO:0031267">
    <property type="term" value="F:small GTPase binding"/>
    <property type="evidence" value="ECO:0007669"/>
    <property type="project" value="InterPro"/>
</dbReference>
<gene>
    <name evidence="16" type="primary">8230311</name>
    <name evidence="15" type="ORF">Phum_PHUM450900</name>
</gene>
<evidence type="ECO:0000256" key="9">
    <source>
        <dbReference type="ARBA" id="ARBA00023069"/>
    </source>
</evidence>
<dbReference type="EMBL" id="AAZO01005495">
    <property type="status" value="NOT_ANNOTATED_CDS"/>
    <property type="molecule type" value="Genomic_DNA"/>
</dbReference>
<keyword evidence="11" id="KW-0966">Cell projection</keyword>
<evidence type="ECO:0000256" key="2">
    <source>
        <dbReference type="ARBA" id="ARBA00004245"/>
    </source>
</evidence>
<evidence type="ECO:0000256" key="6">
    <source>
        <dbReference type="ARBA" id="ARBA00022701"/>
    </source>
</evidence>
<dbReference type="PANTHER" id="PTHR31543:SF0">
    <property type="entry name" value="DYNEIN REGULATORY COMPLEX SUBUNIT 4"/>
    <property type="match status" value="1"/>
</dbReference>
<dbReference type="STRING" id="121224.E0VUI4"/>
<dbReference type="PANTHER" id="PTHR31543">
    <property type="entry name" value="DYNEIN REGULATORY COMPLEX SUBUNIT 4"/>
    <property type="match status" value="1"/>
</dbReference>
<evidence type="ECO:0000256" key="3">
    <source>
        <dbReference type="ARBA" id="ARBA00009859"/>
    </source>
</evidence>
<keyword evidence="10" id="KW-0206">Cytoskeleton</keyword>
<proteinExistence type="inferred from homology"/>
<evidence type="ECO:0000313" key="16">
    <source>
        <dbReference type="EnsemblMetazoa" id="PHUM450900-PA"/>
    </source>
</evidence>
<reference evidence="16" key="3">
    <citation type="submission" date="2020-05" db="UniProtKB">
        <authorList>
            <consortium name="EnsemblMetazoa"/>
        </authorList>
    </citation>
    <scope>IDENTIFICATION</scope>
    <source>
        <strain evidence="16">USDA</strain>
    </source>
</reference>
<dbReference type="OMA" id="HEETDIK"/>
<keyword evidence="9" id="KW-0969">Cilium</keyword>
<keyword evidence="7" id="KW-0282">Flagellum</keyword>
<evidence type="ECO:0000256" key="4">
    <source>
        <dbReference type="ARBA" id="ARBA00021301"/>
    </source>
</evidence>
<evidence type="ECO:0000256" key="11">
    <source>
        <dbReference type="ARBA" id="ARBA00023273"/>
    </source>
</evidence>
<dbReference type="Proteomes" id="UP000009046">
    <property type="component" value="Unassembled WGS sequence"/>
</dbReference>
<evidence type="ECO:0000313" key="15">
    <source>
        <dbReference type="EMBL" id="EEB17040.1"/>
    </source>
</evidence>
<dbReference type="GO" id="GO:0031514">
    <property type="term" value="C:motile cilium"/>
    <property type="evidence" value="ECO:0007669"/>
    <property type="project" value="UniProtKB-SubCell"/>
</dbReference>
<evidence type="ECO:0000256" key="13">
    <source>
        <dbReference type="SAM" id="Coils"/>
    </source>
</evidence>
<evidence type="ECO:0000313" key="17">
    <source>
        <dbReference type="Proteomes" id="UP000009046"/>
    </source>
</evidence>
<dbReference type="VEuPathDB" id="VectorBase:PHUM450900"/>
<dbReference type="GO" id="GO:0005874">
    <property type="term" value="C:microtubule"/>
    <property type="evidence" value="ECO:0007669"/>
    <property type="project" value="UniProtKB-KW"/>
</dbReference>
<dbReference type="InParanoid" id="E0VUI4"/>
<keyword evidence="5" id="KW-0963">Cytoplasm</keyword>
<keyword evidence="8 13" id="KW-0175">Coiled coil</keyword>
<dbReference type="InterPro" id="IPR039308">
    <property type="entry name" value="GAS8"/>
</dbReference>
<dbReference type="Pfam" id="PF13851">
    <property type="entry name" value="GAS"/>
    <property type="match status" value="1"/>
</dbReference>
<evidence type="ECO:0000256" key="7">
    <source>
        <dbReference type="ARBA" id="ARBA00022846"/>
    </source>
</evidence>
<reference evidence="15" key="1">
    <citation type="submission" date="2007-04" db="EMBL/GenBank/DDBJ databases">
        <title>Annotation of Pediculus humanus corporis strain USDA.</title>
        <authorList>
            <person name="Kirkness E."/>
            <person name="Hannick L."/>
            <person name="Hass B."/>
            <person name="Bruggner R."/>
            <person name="Lawson D."/>
            <person name="Bidwell S."/>
            <person name="Joardar V."/>
            <person name="Caler E."/>
            <person name="Walenz B."/>
            <person name="Inman J."/>
            <person name="Schobel S."/>
            <person name="Galinsky K."/>
            <person name="Amedeo P."/>
            <person name="Strausberg R."/>
        </authorList>
    </citation>
    <scope>NUCLEOTIDE SEQUENCE</scope>
    <source>
        <strain evidence="15">USDA</strain>
    </source>
</reference>
<dbReference type="EMBL" id="DS235786">
    <property type="protein sequence ID" value="EEB17040.1"/>
    <property type="molecule type" value="Genomic_DNA"/>
</dbReference>
<dbReference type="GO" id="GO:0048870">
    <property type="term" value="P:cell motility"/>
    <property type="evidence" value="ECO:0007669"/>
    <property type="project" value="InterPro"/>
</dbReference>
<dbReference type="RefSeq" id="XP_002429778.1">
    <property type="nucleotide sequence ID" value="XM_002429733.1"/>
</dbReference>
<keyword evidence="6" id="KW-0493">Microtubule</keyword>
<comment type="subcellular location">
    <subcellularLocation>
        <location evidence="1">Cell projection</location>
        <location evidence="1">Cilium</location>
        <location evidence="1">Flagellum</location>
    </subcellularLocation>
    <subcellularLocation>
        <location evidence="2">Cytoplasm</location>
        <location evidence="2">Cytoskeleton</location>
    </subcellularLocation>
</comment>
<dbReference type="eggNOG" id="ENOG502QQDA">
    <property type="taxonomic scope" value="Eukaryota"/>
</dbReference>
<feature type="coiled-coil region" evidence="13">
    <location>
        <begin position="22"/>
        <end position="84"/>
    </location>
</feature>
<dbReference type="OrthoDB" id="275583at2759"/>
<sequence>MGPKKQKNPIIIDGVDTSVLSREKLEKFAIALKEALDKEREERNFFQIERDKIRTFWDITRQQLEECRTELLNKERQMEEKEDSHFNESKLFKQRVKYLIYEHHKNISELRAEGMLSLKLSQEDFEEQEKALLTDKKNLKEKLIEQQKQHQDVVRNLNMKFSEDLSNARNDFEEEVRELDFKYKEDLQSIREELALKHRMELTEAITENRELKRQLSNYGKDKVALIEALKRVNELEKELDDYKWENEALELRLSKTEEQKNEFQDSFFSSILTAQEQSATRNILLEKKMKNMLKLLEQRETQFSEFIKSHKIDHSRLGPVNIRIDKLLTKKNATIEDLEYELARVSKAHEDVLQTFQGKLEQYGIPTGELGFTPVRTAMLTSKAPAGLCLYVNLHTISVI</sequence>
<comment type="similarity">
    <text evidence="3">Belongs to the DRC4 family.</text>
</comment>
<feature type="coiled-coil region" evidence="13">
    <location>
        <begin position="122"/>
        <end position="267"/>
    </location>
</feature>
<organism>
    <name type="scientific">Pediculus humanus subsp. corporis</name>
    <name type="common">Body louse</name>
    <dbReference type="NCBI Taxonomy" id="121224"/>
    <lineage>
        <taxon>Eukaryota</taxon>
        <taxon>Metazoa</taxon>
        <taxon>Ecdysozoa</taxon>
        <taxon>Arthropoda</taxon>
        <taxon>Hexapoda</taxon>
        <taxon>Insecta</taxon>
        <taxon>Pterygota</taxon>
        <taxon>Neoptera</taxon>
        <taxon>Paraneoptera</taxon>
        <taxon>Psocodea</taxon>
        <taxon>Troctomorpha</taxon>
        <taxon>Phthiraptera</taxon>
        <taxon>Anoplura</taxon>
        <taxon>Pediculidae</taxon>
        <taxon>Pediculus</taxon>
    </lineage>
</organism>